<name>A0A2P8GLQ3_9BACT</name>
<dbReference type="SUPFAM" id="SSF50998">
    <property type="entry name" value="Quinoprotein alcohol dehydrogenase-like"/>
    <property type="match status" value="1"/>
</dbReference>
<dbReference type="InterPro" id="IPR011047">
    <property type="entry name" value="Quinoprotein_ADH-like_sf"/>
</dbReference>
<dbReference type="Pfam" id="PF13360">
    <property type="entry name" value="PQQ_2"/>
    <property type="match status" value="1"/>
</dbReference>
<comment type="caution">
    <text evidence="3">The sequence shown here is derived from an EMBL/GenBank/DDBJ whole genome shotgun (WGS) entry which is preliminary data.</text>
</comment>
<sequence>MKINFIHFRHILSASIQVSVMIVIMLLTSLGSAAQYYNDTRTVVILPNRAETQRPVQSSVSQDTWNFCSDDNFVYISSSTTGRKVNHDYCTYLQFSLATIPEGAIIDTVDLMIYLKNVKNTSSVFEQGVNLYELSTARSNLVINITDSSSTALSLVSKSNIDQAIHLRPDITDGANWVPARKGNFYCVLAAEEAETYRYYTARSNDMAKQPKLVISYHMPFEQVRRKSWPQYKYDAQHTGMLGWQSNSTATGFKLSNAYSPVGANYIKSDPLLNDDKLVMAYQTSTSEMYRMLSLSRRGSTWADSYTDAFGLVKYGPIGDRKGNVYSMMGNTAGALYVFAPDSWQVIYDKQLENSAQATAIPVIGFDGSIYISTNKGIYAYTPQPECKLKWIYTSGANVFGTVALNEAEQIVYVYDGNSGNVTALNSIDGIKKWDKNIGSTFIADVPVPSVKNDILCVTNNQRKGNRFYILDANTGKGIDSIITGEDLVISQPVIGTNKVFVINNGALESYALSDGTKQSAAGIAGLNPASALVMDGNDNVYVLNTEQGKQSLTMVAPGATSFPSLPISDANGYLAGNRLIIVPDGSLFTGNDNHLYGILPSGLSVKDDITIPFNNASEFKSEYLYRSEGMVRVAGKALTGTQNIVIHGGRGIGFQPGFNVKKGATLSCKSGL</sequence>
<dbReference type="Proteomes" id="UP000240978">
    <property type="component" value="Unassembled WGS sequence"/>
</dbReference>
<gene>
    <name evidence="3" type="ORF">CLV42_102476</name>
</gene>
<evidence type="ECO:0000313" key="4">
    <source>
        <dbReference type="Proteomes" id="UP000240978"/>
    </source>
</evidence>
<evidence type="ECO:0000259" key="2">
    <source>
        <dbReference type="Pfam" id="PF13360"/>
    </source>
</evidence>
<dbReference type="RefSeq" id="WP_170117419.1">
    <property type="nucleotide sequence ID" value="NZ_PYGK01000002.1"/>
</dbReference>
<keyword evidence="1" id="KW-1133">Transmembrane helix</keyword>
<dbReference type="AlphaFoldDB" id="A0A2P8GLQ3"/>
<keyword evidence="4" id="KW-1185">Reference proteome</keyword>
<feature type="domain" description="Pyrrolo-quinoline quinone repeat" evidence="2">
    <location>
        <begin position="344"/>
        <end position="529"/>
    </location>
</feature>
<keyword evidence="1" id="KW-0812">Transmembrane</keyword>
<dbReference type="EMBL" id="PYGK01000002">
    <property type="protein sequence ID" value="PSL34902.1"/>
    <property type="molecule type" value="Genomic_DNA"/>
</dbReference>
<organism evidence="3 4">
    <name type="scientific">Chitinophaga ginsengisoli</name>
    <dbReference type="NCBI Taxonomy" id="363837"/>
    <lineage>
        <taxon>Bacteria</taxon>
        <taxon>Pseudomonadati</taxon>
        <taxon>Bacteroidota</taxon>
        <taxon>Chitinophagia</taxon>
        <taxon>Chitinophagales</taxon>
        <taxon>Chitinophagaceae</taxon>
        <taxon>Chitinophaga</taxon>
    </lineage>
</organism>
<reference evidence="3 4" key="1">
    <citation type="submission" date="2018-03" db="EMBL/GenBank/DDBJ databases">
        <title>Genomic Encyclopedia of Archaeal and Bacterial Type Strains, Phase II (KMG-II): from individual species to whole genera.</title>
        <authorList>
            <person name="Goeker M."/>
        </authorList>
    </citation>
    <scope>NUCLEOTIDE SEQUENCE [LARGE SCALE GENOMIC DNA]</scope>
    <source>
        <strain evidence="3 4">DSM 18107</strain>
    </source>
</reference>
<proteinExistence type="predicted"/>
<accession>A0A2P8GLQ3</accession>
<dbReference type="InterPro" id="IPR015943">
    <property type="entry name" value="WD40/YVTN_repeat-like_dom_sf"/>
</dbReference>
<protein>
    <submittedName>
        <fullName evidence="3">Outer membrane protein assembly factor BamB</fullName>
    </submittedName>
</protein>
<dbReference type="Gene3D" id="2.130.10.10">
    <property type="entry name" value="YVTN repeat-like/Quinoprotein amine dehydrogenase"/>
    <property type="match status" value="1"/>
</dbReference>
<dbReference type="InterPro" id="IPR002372">
    <property type="entry name" value="PQQ_rpt_dom"/>
</dbReference>
<evidence type="ECO:0000313" key="3">
    <source>
        <dbReference type="EMBL" id="PSL34902.1"/>
    </source>
</evidence>
<evidence type="ECO:0000256" key="1">
    <source>
        <dbReference type="SAM" id="Phobius"/>
    </source>
</evidence>
<feature type="transmembrane region" description="Helical" evidence="1">
    <location>
        <begin position="12"/>
        <end position="37"/>
    </location>
</feature>
<keyword evidence="1" id="KW-0472">Membrane</keyword>